<name>A0A840APN4_9HYPH</name>
<dbReference type="EMBL" id="JACIDS010000003">
    <property type="protein sequence ID" value="MBB3931592.1"/>
    <property type="molecule type" value="Genomic_DNA"/>
</dbReference>
<proteinExistence type="inferred from homology"/>
<keyword evidence="3" id="KW-1185">Reference proteome</keyword>
<dbReference type="Pfam" id="PF01042">
    <property type="entry name" value="Ribonuc_L-PSP"/>
    <property type="match status" value="1"/>
</dbReference>
<dbReference type="Proteomes" id="UP000553963">
    <property type="component" value="Unassembled WGS sequence"/>
</dbReference>
<dbReference type="AlphaFoldDB" id="A0A840APN4"/>
<sequence length="130" mass="14477">MSNRPVTPSDIRPPFGRYSHGVEVPSGSRFVYTSGQLGVRADDTVPESVEEQAEICFEAIRSILAAGGMDMADIVRLSAFVTKREDMRRYMSVRDRYVSDPLPASTLYIVSGFTRPEFLVEVEAVAARRD</sequence>
<evidence type="ECO:0000313" key="2">
    <source>
        <dbReference type="EMBL" id="MBB3931592.1"/>
    </source>
</evidence>
<reference evidence="2 3" key="1">
    <citation type="submission" date="2020-08" db="EMBL/GenBank/DDBJ databases">
        <title>Genomic Encyclopedia of Type Strains, Phase IV (KMG-IV): sequencing the most valuable type-strain genomes for metagenomic binning, comparative biology and taxonomic classification.</title>
        <authorList>
            <person name="Goeker M."/>
        </authorList>
    </citation>
    <scope>NUCLEOTIDE SEQUENCE [LARGE SCALE GENOMIC DNA]</scope>
    <source>
        <strain evidence="2 3">DSM 25966</strain>
    </source>
</reference>
<dbReference type="GO" id="GO:0005829">
    <property type="term" value="C:cytosol"/>
    <property type="evidence" value="ECO:0007669"/>
    <property type="project" value="TreeGrafter"/>
</dbReference>
<dbReference type="PANTHER" id="PTHR11803">
    <property type="entry name" value="2-IMINOBUTANOATE/2-IMINOPROPANOATE DEAMINASE RIDA"/>
    <property type="match status" value="1"/>
</dbReference>
<dbReference type="GO" id="GO:0019239">
    <property type="term" value="F:deaminase activity"/>
    <property type="evidence" value="ECO:0007669"/>
    <property type="project" value="TreeGrafter"/>
</dbReference>
<evidence type="ECO:0000256" key="1">
    <source>
        <dbReference type="ARBA" id="ARBA00010552"/>
    </source>
</evidence>
<dbReference type="CDD" id="cd00448">
    <property type="entry name" value="YjgF_YER057c_UK114_family"/>
    <property type="match status" value="1"/>
</dbReference>
<comment type="caution">
    <text evidence="2">The sequence shown here is derived from an EMBL/GenBank/DDBJ whole genome shotgun (WGS) entry which is preliminary data.</text>
</comment>
<dbReference type="SUPFAM" id="SSF55298">
    <property type="entry name" value="YjgF-like"/>
    <property type="match status" value="1"/>
</dbReference>
<dbReference type="InterPro" id="IPR006175">
    <property type="entry name" value="YjgF/YER057c/UK114"/>
</dbReference>
<protein>
    <submittedName>
        <fullName evidence="2">Enamine deaminase RidA (YjgF/YER057c/UK114 family)</fullName>
    </submittedName>
</protein>
<dbReference type="PANTHER" id="PTHR11803:SF58">
    <property type="entry name" value="PROTEIN HMF1-RELATED"/>
    <property type="match status" value="1"/>
</dbReference>
<organism evidence="2 3">
    <name type="scientific">Kaistia hirudinis</name>
    <dbReference type="NCBI Taxonomy" id="1293440"/>
    <lineage>
        <taxon>Bacteria</taxon>
        <taxon>Pseudomonadati</taxon>
        <taxon>Pseudomonadota</taxon>
        <taxon>Alphaproteobacteria</taxon>
        <taxon>Hyphomicrobiales</taxon>
        <taxon>Kaistiaceae</taxon>
        <taxon>Kaistia</taxon>
    </lineage>
</organism>
<gene>
    <name evidence="2" type="ORF">GGR25_002642</name>
</gene>
<comment type="similarity">
    <text evidence="1">Belongs to the RutC family.</text>
</comment>
<dbReference type="Gene3D" id="3.30.1330.40">
    <property type="entry name" value="RutC-like"/>
    <property type="match status" value="1"/>
</dbReference>
<dbReference type="InterPro" id="IPR035959">
    <property type="entry name" value="RutC-like_sf"/>
</dbReference>
<dbReference type="RefSeq" id="WP_183399215.1">
    <property type="nucleotide sequence ID" value="NZ_JACIDS010000003.1"/>
</dbReference>
<accession>A0A840APN4</accession>
<evidence type="ECO:0000313" key="3">
    <source>
        <dbReference type="Proteomes" id="UP000553963"/>
    </source>
</evidence>